<evidence type="ECO:0000313" key="3">
    <source>
        <dbReference type="EMBL" id="MBD0414379.1"/>
    </source>
</evidence>
<sequence>MRKTALALALVLGATGSAAAAETAPKPVAPAPVTCIDNGKKLDCAPTGSISQDNTIKTEKPRLGMDTNPWIMTGF</sequence>
<evidence type="ECO:0000256" key="1">
    <source>
        <dbReference type="SAM" id="MobiDB-lite"/>
    </source>
</evidence>
<accession>A0A8J6PFV1</accession>
<dbReference type="RefSeq" id="WP_188163831.1">
    <property type="nucleotide sequence ID" value="NZ_JACVVX010000002.1"/>
</dbReference>
<reference evidence="3" key="1">
    <citation type="submission" date="2020-09" db="EMBL/GenBank/DDBJ databases">
        <title>Genome seq and assembly of Tianweitania sp.</title>
        <authorList>
            <person name="Chhetri G."/>
        </authorList>
    </citation>
    <scope>NUCLEOTIDE SEQUENCE</scope>
    <source>
        <strain evidence="3">Rool2</strain>
    </source>
</reference>
<protein>
    <submittedName>
        <fullName evidence="3">DUF680 domain-containing protein</fullName>
    </submittedName>
</protein>
<comment type="caution">
    <text evidence="3">The sequence shown here is derived from an EMBL/GenBank/DDBJ whole genome shotgun (WGS) entry which is preliminary data.</text>
</comment>
<feature type="chain" id="PRO_5035162981" evidence="2">
    <location>
        <begin position="21"/>
        <end position="75"/>
    </location>
</feature>
<gene>
    <name evidence="3" type="ORF">ICI42_06920</name>
</gene>
<name>A0A8J6PFV1_9HYPH</name>
<feature type="region of interest" description="Disordered" evidence="1">
    <location>
        <begin position="49"/>
        <end position="68"/>
    </location>
</feature>
<dbReference type="EMBL" id="JACVVX010000002">
    <property type="protein sequence ID" value="MBD0414379.1"/>
    <property type="molecule type" value="Genomic_DNA"/>
</dbReference>
<evidence type="ECO:0000313" key="4">
    <source>
        <dbReference type="Proteomes" id="UP000643405"/>
    </source>
</evidence>
<dbReference type="AlphaFoldDB" id="A0A8J6PFV1"/>
<evidence type="ECO:0000256" key="2">
    <source>
        <dbReference type="SAM" id="SignalP"/>
    </source>
</evidence>
<feature type="signal peptide" evidence="2">
    <location>
        <begin position="1"/>
        <end position="20"/>
    </location>
</feature>
<dbReference type="Proteomes" id="UP000643405">
    <property type="component" value="Unassembled WGS sequence"/>
</dbReference>
<organism evidence="3 4">
    <name type="scientific">Oryzicola mucosus</name>
    <dbReference type="NCBI Taxonomy" id="2767425"/>
    <lineage>
        <taxon>Bacteria</taxon>
        <taxon>Pseudomonadati</taxon>
        <taxon>Pseudomonadota</taxon>
        <taxon>Alphaproteobacteria</taxon>
        <taxon>Hyphomicrobiales</taxon>
        <taxon>Phyllobacteriaceae</taxon>
        <taxon>Oryzicola</taxon>
    </lineage>
</organism>
<keyword evidence="2" id="KW-0732">Signal</keyword>
<keyword evidence="4" id="KW-1185">Reference proteome</keyword>
<proteinExistence type="predicted"/>